<gene>
    <name evidence="4" type="ORF">Q7C36_022295</name>
</gene>
<name>A0AA88LJ54_TACVA</name>
<keyword evidence="5" id="KW-1185">Reference proteome</keyword>
<feature type="transmembrane region" description="Helical" evidence="1">
    <location>
        <begin position="236"/>
        <end position="262"/>
    </location>
</feature>
<dbReference type="SUPFAM" id="SSF48726">
    <property type="entry name" value="Immunoglobulin"/>
    <property type="match status" value="2"/>
</dbReference>
<dbReference type="AlphaFoldDB" id="A0AA88LJ54"/>
<evidence type="ECO:0000313" key="4">
    <source>
        <dbReference type="EMBL" id="KAK2818362.1"/>
    </source>
</evidence>
<sequence>MEVCVLSSLLTILCVGLFGKYTYATGCLDYQLVATSSSLLVEYGNPAEVNCSISDRNKTLTNYKLGVEAKSLNVFTSNESIVMWKVDSLTMWEEDQILCYITVNRNSCMAEVNISIYKTPDRVTLSSVSDVMVERNQTQLRCQIENVGPGYRLSVHWSRADPKQNNFKKFNETLFPDLKNEKQSVNKTAYLTIMPSREDDGAKYLCEAVLNLDRKQIKSKSQPITITVQYTEHSGIMTLIIVLVSIMVLAAVATSMWCIYYHRTHMGQYIMRQLRNQRHNIHVDHGAEDHGEL</sequence>
<evidence type="ECO:0000259" key="3">
    <source>
        <dbReference type="PROSITE" id="PS50835"/>
    </source>
</evidence>
<dbReference type="InterPro" id="IPR007110">
    <property type="entry name" value="Ig-like_dom"/>
</dbReference>
<dbReference type="Proteomes" id="UP001187315">
    <property type="component" value="Unassembled WGS sequence"/>
</dbReference>
<dbReference type="InterPro" id="IPR036179">
    <property type="entry name" value="Ig-like_dom_sf"/>
</dbReference>
<evidence type="ECO:0000256" key="2">
    <source>
        <dbReference type="SAM" id="SignalP"/>
    </source>
</evidence>
<organism evidence="4 5">
    <name type="scientific">Tachysurus vachellii</name>
    <name type="common">Darkbarbel catfish</name>
    <name type="synonym">Pelteobagrus vachellii</name>
    <dbReference type="NCBI Taxonomy" id="175792"/>
    <lineage>
        <taxon>Eukaryota</taxon>
        <taxon>Metazoa</taxon>
        <taxon>Chordata</taxon>
        <taxon>Craniata</taxon>
        <taxon>Vertebrata</taxon>
        <taxon>Euteleostomi</taxon>
        <taxon>Actinopterygii</taxon>
        <taxon>Neopterygii</taxon>
        <taxon>Teleostei</taxon>
        <taxon>Ostariophysi</taxon>
        <taxon>Siluriformes</taxon>
        <taxon>Bagridae</taxon>
        <taxon>Tachysurus</taxon>
    </lineage>
</organism>
<dbReference type="GO" id="GO:0005178">
    <property type="term" value="F:integrin binding"/>
    <property type="evidence" value="ECO:0007669"/>
    <property type="project" value="InterPro"/>
</dbReference>
<keyword evidence="2" id="KW-0732">Signal</keyword>
<feature type="chain" id="PRO_5041655655" description="Ig-like domain-containing protein" evidence="2">
    <location>
        <begin position="25"/>
        <end position="293"/>
    </location>
</feature>
<evidence type="ECO:0000256" key="1">
    <source>
        <dbReference type="SAM" id="Phobius"/>
    </source>
</evidence>
<dbReference type="GO" id="GO:0007155">
    <property type="term" value="P:cell adhesion"/>
    <property type="evidence" value="ECO:0007669"/>
    <property type="project" value="InterPro"/>
</dbReference>
<feature type="domain" description="Ig-like" evidence="3">
    <location>
        <begin position="120"/>
        <end position="225"/>
    </location>
</feature>
<proteinExistence type="predicted"/>
<dbReference type="SMART" id="SM00409">
    <property type="entry name" value="IG"/>
    <property type="match status" value="1"/>
</dbReference>
<dbReference type="PROSITE" id="PS50835">
    <property type="entry name" value="IG_LIKE"/>
    <property type="match status" value="1"/>
</dbReference>
<keyword evidence="1" id="KW-0812">Transmembrane</keyword>
<dbReference type="PANTHER" id="PTHR13771:SF9">
    <property type="entry name" value="INTERCELLULAR ADHESION MOLECULE 5"/>
    <property type="match status" value="1"/>
</dbReference>
<keyword evidence="1" id="KW-0472">Membrane</keyword>
<feature type="signal peptide" evidence="2">
    <location>
        <begin position="1"/>
        <end position="24"/>
    </location>
</feature>
<dbReference type="PANTHER" id="PTHR13771">
    <property type="entry name" value="INTERCELLULAR ADHESION MOLECULE"/>
    <property type="match status" value="1"/>
</dbReference>
<comment type="caution">
    <text evidence="4">The sequence shown here is derived from an EMBL/GenBank/DDBJ whole genome shotgun (WGS) entry which is preliminary data.</text>
</comment>
<dbReference type="InterPro" id="IPR013783">
    <property type="entry name" value="Ig-like_fold"/>
</dbReference>
<dbReference type="InterPro" id="IPR047012">
    <property type="entry name" value="ICAM_VCAM"/>
</dbReference>
<evidence type="ECO:0000313" key="5">
    <source>
        <dbReference type="Proteomes" id="UP001187315"/>
    </source>
</evidence>
<accession>A0AA88LJ54</accession>
<reference evidence="4" key="1">
    <citation type="submission" date="2023-08" db="EMBL/GenBank/DDBJ databases">
        <title>Pelteobagrus vachellii genome.</title>
        <authorList>
            <person name="Liu H."/>
        </authorList>
    </citation>
    <scope>NUCLEOTIDE SEQUENCE</scope>
    <source>
        <strain evidence="4">PRFRI_2022a</strain>
        <tissue evidence="4">Muscle</tissue>
    </source>
</reference>
<dbReference type="EMBL" id="JAVHJS010000024">
    <property type="protein sequence ID" value="KAK2818362.1"/>
    <property type="molecule type" value="Genomic_DNA"/>
</dbReference>
<protein>
    <recommendedName>
        <fullName evidence="3">Ig-like domain-containing protein</fullName>
    </recommendedName>
</protein>
<dbReference type="Gene3D" id="2.60.40.10">
    <property type="entry name" value="Immunoglobulins"/>
    <property type="match status" value="2"/>
</dbReference>
<dbReference type="InterPro" id="IPR003599">
    <property type="entry name" value="Ig_sub"/>
</dbReference>
<keyword evidence="1" id="KW-1133">Transmembrane helix</keyword>